<name>A0A2V1DRR4_9PLEO</name>
<accession>A0A2V1DRR4</accession>
<feature type="transmembrane region" description="Helical" evidence="2">
    <location>
        <begin position="838"/>
        <end position="865"/>
    </location>
</feature>
<evidence type="ECO:0000313" key="3">
    <source>
        <dbReference type="EMBL" id="PVH99989.1"/>
    </source>
</evidence>
<dbReference type="OrthoDB" id="5148443at2759"/>
<dbReference type="AlphaFoldDB" id="A0A2V1DRR4"/>
<keyword evidence="4" id="KW-1185">Reference proteome</keyword>
<feature type="transmembrane region" description="Helical" evidence="2">
    <location>
        <begin position="718"/>
        <end position="742"/>
    </location>
</feature>
<evidence type="ECO:0000313" key="4">
    <source>
        <dbReference type="Proteomes" id="UP000244855"/>
    </source>
</evidence>
<evidence type="ECO:0000256" key="2">
    <source>
        <dbReference type="SAM" id="Phobius"/>
    </source>
</evidence>
<dbReference type="Proteomes" id="UP000244855">
    <property type="component" value="Unassembled WGS sequence"/>
</dbReference>
<feature type="transmembrane region" description="Helical" evidence="2">
    <location>
        <begin position="748"/>
        <end position="768"/>
    </location>
</feature>
<keyword evidence="2" id="KW-0812">Transmembrane</keyword>
<feature type="transmembrane region" description="Helical" evidence="2">
    <location>
        <begin position="7"/>
        <end position="25"/>
    </location>
</feature>
<organism evidence="3 4">
    <name type="scientific">Periconia macrospinosa</name>
    <dbReference type="NCBI Taxonomy" id="97972"/>
    <lineage>
        <taxon>Eukaryota</taxon>
        <taxon>Fungi</taxon>
        <taxon>Dikarya</taxon>
        <taxon>Ascomycota</taxon>
        <taxon>Pezizomycotina</taxon>
        <taxon>Dothideomycetes</taxon>
        <taxon>Pleosporomycetidae</taxon>
        <taxon>Pleosporales</taxon>
        <taxon>Massarineae</taxon>
        <taxon>Periconiaceae</taxon>
        <taxon>Periconia</taxon>
    </lineage>
</organism>
<gene>
    <name evidence="3" type="ORF">DM02DRAFT_655863</name>
</gene>
<sequence>MFSFKLGWYLPVTLFALSLLLYVSIELHFDERISGEFQSRSPNALSSVLSPVTIDALYEDDRFHNAVLSMTETVAKVSTKYGKVYRSEYLEGFGRNLTEEIARLRITLVPQKKKRGFLEDLGNLVTGGGGNDQRGQGDKGDNGTGGLGGLLQQGLAGLGNSLLQGAATPAYFLGIGIGMGAGTGLNLTSMDQAKVIATKMAASSNSEPTGANLVAQQLGSGLAGQLAPSIGDMAGDVDFGMVAFALAQGIGQGSASGLNLTSQQFAPDKSTDVMGIAKNIGLGVSGPIAGGIDFQKLMNQAGGMDIQAQVPQIAAAAGKGLGEGASSGLGLAKGKTTSLSRRQAAANPKQIDVPGAAGDFARGLGEALLGNTDLSKLGLGGALNSSALVDLASGAGMGAGKGIAVGLNLTTYGNVDRPVTAGTVSNITEQAAEKFTQGLVAGVLQNGGSSLLQNVISSQGKAGGIDLAKAAEGAARGLVEGTVYGMSMAGGVKKVIAGDFSPQLAMNLPPMPPPTFNDTVGGAAVSFTRGLTAEGALVIAQVLKNSSLPSLTRRSIGMGENGAVNQLKRQADSNQSMPLAVDGQTLGDVLQVGANAITCQGFGGLTAVANGLTSSGTVNLNGNGLPLDPSTLDALPKEPMTIISDGNKFTIQIRDFSITVNGLKRTTLITIVMLHALFTGFAFLYALPTYFALGALLRLSQIAGHPLNEASNKKWRKWILLGLFAPSAFVGFALGIVAMGTARHFRTVHGIIGLIAIAAIPLTVLVSFMRLRTAVPPPASSFFFLKQLPALLKGPKKIYLFSSFLLQQTQVLGIVAFIEGFADVRSISLCTFDPVLTAPIVVGLMNIIIIVQVGAMALVGLRVYLERRIAGAEKRGIQNGGNAAERGDLGENNARKKVELEHEPLSSERPLSL</sequence>
<protein>
    <recommendedName>
        <fullName evidence="5">Cytochrome b561 domain-containing protein</fullName>
    </recommendedName>
</protein>
<evidence type="ECO:0000256" key="1">
    <source>
        <dbReference type="SAM" id="MobiDB-lite"/>
    </source>
</evidence>
<feature type="transmembrane region" description="Helical" evidence="2">
    <location>
        <begin position="798"/>
        <end position="818"/>
    </location>
</feature>
<evidence type="ECO:0008006" key="5">
    <source>
        <dbReference type="Google" id="ProtNLM"/>
    </source>
</evidence>
<proteinExistence type="predicted"/>
<feature type="region of interest" description="Disordered" evidence="1">
    <location>
        <begin position="881"/>
        <end position="913"/>
    </location>
</feature>
<dbReference type="EMBL" id="KZ805381">
    <property type="protein sequence ID" value="PVH99989.1"/>
    <property type="molecule type" value="Genomic_DNA"/>
</dbReference>
<keyword evidence="2" id="KW-1133">Transmembrane helix</keyword>
<feature type="transmembrane region" description="Helical" evidence="2">
    <location>
        <begin position="668"/>
        <end position="697"/>
    </location>
</feature>
<reference evidence="3 4" key="1">
    <citation type="journal article" date="2018" name="Sci. Rep.">
        <title>Comparative genomics provides insights into the lifestyle and reveals functional heterogeneity of dark septate endophytic fungi.</title>
        <authorList>
            <person name="Knapp D.G."/>
            <person name="Nemeth J.B."/>
            <person name="Barry K."/>
            <person name="Hainaut M."/>
            <person name="Henrissat B."/>
            <person name="Johnson J."/>
            <person name="Kuo A."/>
            <person name="Lim J.H.P."/>
            <person name="Lipzen A."/>
            <person name="Nolan M."/>
            <person name="Ohm R.A."/>
            <person name="Tamas L."/>
            <person name="Grigoriev I.V."/>
            <person name="Spatafora J.W."/>
            <person name="Nagy L.G."/>
            <person name="Kovacs G.M."/>
        </authorList>
    </citation>
    <scope>NUCLEOTIDE SEQUENCE [LARGE SCALE GENOMIC DNA]</scope>
    <source>
        <strain evidence="3 4">DSE2036</strain>
    </source>
</reference>
<keyword evidence="2" id="KW-0472">Membrane</keyword>
<feature type="compositionally biased region" description="Basic and acidic residues" evidence="1">
    <location>
        <begin position="885"/>
        <end position="906"/>
    </location>
</feature>